<organism evidence="2 3">
    <name type="scientific">Treponema rectale</name>
    <dbReference type="NCBI Taxonomy" id="744512"/>
    <lineage>
        <taxon>Bacteria</taxon>
        <taxon>Pseudomonadati</taxon>
        <taxon>Spirochaetota</taxon>
        <taxon>Spirochaetia</taxon>
        <taxon>Spirochaetales</taxon>
        <taxon>Treponemataceae</taxon>
        <taxon>Treponema</taxon>
    </lineage>
</organism>
<dbReference type="KEGG" id="trc:DYE49_01215"/>
<dbReference type="InterPro" id="IPR001498">
    <property type="entry name" value="Impact_N"/>
</dbReference>
<dbReference type="Gene3D" id="3.30.230.30">
    <property type="entry name" value="Impact, N-terminal domain"/>
    <property type="match status" value="1"/>
</dbReference>
<dbReference type="Pfam" id="PF01205">
    <property type="entry name" value="Impact_N"/>
    <property type="match status" value="1"/>
</dbReference>
<proteinExistence type="predicted"/>
<gene>
    <name evidence="2" type="ORF">DYE49_01215</name>
</gene>
<evidence type="ECO:0000313" key="2">
    <source>
        <dbReference type="EMBL" id="QOS39147.1"/>
    </source>
</evidence>
<evidence type="ECO:0000313" key="3">
    <source>
        <dbReference type="Proteomes" id="UP000593591"/>
    </source>
</evidence>
<evidence type="ECO:0000259" key="1">
    <source>
        <dbReference type="Pfam" id="PF01205"/>
    </source>
</evidence>
<feature type="domain" description="Impact N-terminal" evidence="1">
    <location>
        <begin position="35"/>
        <end position="137"/>
    </location>
</feature>
<sequence length="150" mass="17646">MGKSPLCMLIYFIEKEPISQNIMPKLFATLNYEEKKSKFLAFAYVLDGEKDNIEVLSSLKKEHEEARHLLHVCRYKNKFDALVLEASDDREPISSMKKASRFFERDKISDFGIYIVRYYGGKELGASHLDHVYFTMAMKLFEQYKQKTPR</sequence>
<dbReference type="InterPro" id="IPR036956">
    <property type="entry name" value="Impact_N_sf"/>
</dbReference>
<name>A0A7M1XIH5_9SPIR</name>
<dbReference type="AlphaFoldDB" id="A0A7M1XIH5"/>
<dbReference type="EMBL" id="CP031517">
    <property type="protein sequence ID" value="QOS39147.1"/>
    <property type="molecule type" value="Genomic_DNA"/>
</dbReference>
<dbReference type="InterPro" id="IPR020568">
    <property type="entry name" value="Ribosomal_Su5_D2-typ_SF"/>
</dbReference>
<reference evidence="2 3" key="1">
    <citation type="submission" date="2018-08" db="EMBL/GenBank/DDBJ databases">
        <title>The first complete genome of Treponema rectale (CHPAT), a commensal spirochete of the bovine rectum.</title>
        <authorList>
            <person name="Staton G.J."/>
            <person name="Clegg S.R."/>
            <person name="Carter S.D."/>
            <person name="Radford A.D."/>
            <person name="Darby A."/>
            <person name="Hall N."/>
            <person name="Birtles R.J."/>
            <person name="Evans N.J."/>
        </authorList>
    </citation>
    <scope>NUCLEOTIDE SEQUENCE [LARGE SCALE GENOMIC DNA]</scope>
    <source>
        <strain evidence="2 3">CHPA</strain>
    </source>
</reference>
<protein>
    <recommendedName>
        <fullName evidence="1">Impact N-terminal domain-containing protein</fullName>
    </recommendedName>
</protein>
<dbReference type="Proteomes" id="UP000593591">
    <property type="component" value="Chromosome"/>
</dbReference>
<dbReference type="SUPFAM" id="SSF54211">
    <property type="entry name" value="Ribosomal protein S5 domain 2-like"/>
    <property type="match status" value="1"/>
</dbReference>
<accession>A0A7M1XIH5</accession>